<protein>
    <recommendedName>
        <fullName evidence="2">histidine kinase</fullName>
        <ecNumber evidence="2">2.7.13.3</ecNumber>
    </recommendedName>
</protein>
<dbReference type="EC" id="2.7.13.3" evidence="2"/>
<organism evidence="6 7">
    <name type="scientific">Anaeromyxobacter diazotrophicus</name>
    <dbReference type="NCBI Taxonomy" id="2590199"/>
    <lineage>
        <taxon>Bacteria</taxon>
        <taxon>Pseudomonadati</taxon>
        <taxon>Myxococcota</taxon>
        <taxon>Myxococcia</taxon>
        <taxon>Myxococcales</taxon>
        <taxon>Cystobacterineae</taxon>
        <taxon>Anaeromyxobacteraceae</taxon>
        <taxon>Anaeromyxobacter</taxon>
    </lineage>
</organism>
<dbReference type="Proteomes" id="UP000503640">
    <property type="component" value="Unassembled WGS sequence"/>
</dbReference>
<dbReference type="InterPro" id="IPR000014">
    <property type="entry name" value="PAS"/>
</dbReference>
<dbReference type="GO" id="GO:0000155">
    <property type="term" value="F:phosphorelay sensor kinase activity"/>
    <property type="evidence" value="ECO:0007669"/>
    <property type="project" value="InterPro"/>
</dbReference>
<dbReference type="InterPro" id="IPR029016">
    <property type="entry name" value="GAF-like_dom_sf"/>
</dbReference>
<dbReference type="InterPro" id="IPR003018">
    <property type="entry name" value="GAF"/>
</dbReference>
<dbReference type="InterPro" id="IPR036890">
    <property type="entry name" value="HATPase_C_sf"/>
</dbReference>
<dbReference type="InterPro" id="IPR004358">
    <property type="entry name" value="Sig_transdc_His_kin-like_C"/>
</dbReference>
<dbReference type="AlphaFoldDB" id="A0A7I9VK49"/>
<reference evidence="7" key="1">
    <citation type="journal article" date="2020" name="Appl. Environ. Microbiol.">
        <title>Diazotrophic Anaeromyxobacter Isolates from Soils.</title>
        <authorList>
            <person name="Masuda Y."/>
            <person name="Yamanaka H."/>
            <person name="Xu Z.X."/>
            <person name="Shiratori Y."/>
            <person name="Aono T."/>
            <person name="Amachi S."/>
            <person name="Senoo K."/>
            <person name="Itoh H."/>
        </authorList>
    </citation>
    <scope>NUCLEOTIDE SEQUENCE [LARGE SCALE GENOMIC DNA]</scope>
    <source>
        <strain evidence="7">R267</strain>
    </source>
</reference>
<comment type="caution">
    <text evidence="6">The sequence shown here is derived from an EMBL/GenBank/DDBJ whole genome shotgun (WGS) entry which is preliminary data.</text>
</comment>
<dbReference type="Pfam" id="PF08448">
    <property type="entry name" value="PAS_4"/>
    <property type="match status" value="1"/>
</dbReference>
<evidence type="ECO:0000259" key="5">
    <source>
        <dbReference type="PROSITE" id="PS50113"/>
    </source>
</evidence>
<dbReference type="Gene3D" id="3.30.450.20">
    <property type="entry name" value="PAS domain"/>
    <property type="match status" value="1"/>
</dbReference>
<keyword evidence="7" id="KW-1185">Reference proteome</keyword>
<dbReference type="CDD" id="cd00075">
    <property type="entry name" value="HATPase"/>
    <property type="match status" value="1"/>
</dbReference>
<dbReference type="Pfam" id="PF00512">
    <property type="entry name" value="HisKA"/>
    <property type="match status" value="1"/>
</dbReference>
<dbReference type="SMART" id="SM00388">
    <property type="entry name" value="HisKA"/>
    <property type="match status" value="1"/>
</dbReference>
<gene>
    <name evidence="6" type="ORF">AMYX_13090</name>
</gene>
<name>A0A7I9VK49_9BACT</name>
<dbReference type="SUPFAM" id="SSF55874">
    <property type="entry name" value="ATPase domain of HSP90 chaperone/DNA topoisomerase II/histidine kinase"/>
    <property type="match status" value="1"/>
</dbReference>
<evidence type="ECO:0000256" key="1">
    <source>
        <dbReference type="ARBA" id="ARBA00000085"/>
    </source>
</evidence>
<dbReference type="Gene3D" id="3.30.450.40">
    <property type="match status" value="1"/>
</dbReference>
<evidence type="ECO:0000256" key="2">
    <source>
        <dbReference type="ARBA" id="ARBA00012438"/>
    </source>
</evidence>
<dbReference type="SUPFAM" id="SSF55781">
    <property type="entry name" value="GAF domain-like"/>
    <property type="match status" value="1"/>
</dbReference>
<evidence type="ECO:0000259" key="4">
    <source>
        <dbReference type="PROSITE" id="PS50109"/>
    </source>
</evidence>
<accession>A0A7I9VK49</accession>
<dbReference type="PROSITE" id="PS50113">
    <property type="entry name" value="PAC"/>
    <property type="match status" value="1"/>
</dbReference>
<feature type="domain" description="PAC" evidence="5">
    <location>
        <begin position="250"/>
        <end position="302"/>
    </location>
</feature>
<dbReference type="SMART" id="SM00387">
    <property type="entry name" value="HATPase_c"/>
    <property type="match status" value="1"/>
</dbReference>
<dbReference type="EMBL" id="BJTG01000003">
    <property type="protein sequence ID" value="GEJ56568.1"/>
    <property type="molecule type" value="Genomic_DNA"/>
</dbReference>
<dbReference type="Pfam" id="PF02518">
    <property type="entry name" value="HATPase_c"/>
    <property type="match status" value="1"/>
</dbReference>
<dbReference type="InterPro" id="IPR013656">
    <property type="entry name" value="PAS_4"/>
</dbReference>
<evidence type="ECO:0000313" key="6">
    <source>
        <dbReference type="EMBL" id="GEJ56568.1"/>
    </source>
</evidence>
<dbReference type="PRINTS" id="PR00344">
    <property type="entry name" value="BCTRLSENSOR"/>
</dbReference>
<feature type="domain" description="Histidine kinase" evidence="4">
    <location>
        <begin position="313"/>
        <end position="524"/>
    </location>
</feature>
<keyword evidence="3" id="KW-0597">Phosphoprotein</keyword>
<dbReference type="Gene3D" id="3.30.565.10">
    <property type="entry name" value="Histidine kinase-like ATPase, C-terminal domain"/>
    <property type="match status" value="1"/>
</dbReference>
<dbReference type="InterPro" id="IPR005467">
    <property type="entry name" value="His_kinase_dom"/>
</dbReference>
<dbReference type="PANTHER" id="PTHR43547">
    <property type="entry name" value="TWO-COMPONENT HISTIDINE KINASE"/>
    <property type="match status" value="1"/>
</dbReference>
<dbReference type="PROSITE" id="PS50109">
    <property type="entry name" value="HIS_KIN"/>
    <property type="match status" value="1"/>
</dbReference>
<dbReference type="CDD" id="cd00082">
    <property type="entry name" value="HisKA"/>
    <property type="match status" value="1"/>
</dbReference>
<proteinExistence type="predicted"/>
<sequence length="534" mass="57878">MSDSAKRIALLSKVGALAGTLEYDAVLAAVARLSIPEFADWCVVDVVEGGDLRRVEVAYRNPIWVAMAEQVRRAAPPAGDPSRQTLLAGRSLLLADYTDEVAIAHGWTPALRALAREVGTRSLLIVPLVVHDSVVGVSTFVMTSDSGRRYAEEDLALGEELAQRAAAVVENARLHQELKRSEQRFRVALAHTHVSVFETDRDLRYSWIYNPMYGLRAEDLVGKVSPGVIRPDEAAHFEARKRAVLESGAPSRDEVRLTLDGVTHHCIVHMEALRGPSGDVTGVTGAATDVTDQKRVQEALADALAFRDRMLGILGHDLRNPVAAVRTAATLLLRREGLDDDTRELAAAIDWSGKRMLEMIASLLDFSETRFKGALPISRVPTDLHEVTRGVVEEILAANPARQIALVVKGDTRGRWDPARMAQVVSNLVGNAIVYGSPGEPVRVSLDGGADQLHLTVWNAGAPIPPELFSVLFEPFRRGASHGRGLGLGLYIVKQIVAAHGGDIDVHSTAEDGTSFAVRLPRRELVAQDAAFPP</sequence>
<dbReference type="InterPro" id="IPR036097">
    <property type="entry name" value="HisK_dim/P_sf"/>
</dbReference>
<dbReference type="NCBIfam" id="TIGR00229">
    <property type="entry name" value="sensory_box"/>
    <property type="match status" value="1"/>
</dbReference>
<dbReference type="SUPFAM" id="SSF47384">
    <property type="entry name" value="Homodimeric domain of signal transducing histidine kinase"/>
    <property type="match status" value="1"/>
</dbReference>
<comment type="catalytic activity">
    <reaction evidence="1">
        <text>ATP + protein L-histidine = ADP + protein N-phospho-L-histidine.</text>
        <dbReference type="EC" id="2.7.13.3"/>
    </reaction>
</comment>
<dbReference type="PANTHER" id="PTHR43547:SF2">
    <property type="entry name" value="HYBRID SIGNAL TRANSDUCTION HISTIDINE KINASE C"/>
    <property type="match status" value="1"/>
</dbReference>
<evidence type="ECO:0000313" key="7">
    <source>
        <dbReference type="Proteomes" id="UP000503640"/>
    </source>
</evidence>
<evidence type="ECO:0000256" key="3">
    <source>
        <dbReference type="ARBA" id="ARBA00022553"/>
    </source>
</evidence>
<dbReference type="Pfam" id="PF13185">
    <property type="entry name" value="GAF_2"/>
    <property type="match status" value="1"/>
</dbReference>
<dbReference type="InterPro" id="IPR000700">
    <property type="entry name" value="PAS-assoc_C"/>
</dbReference>
<dbReference type="SMART" id="SM00065">
    <property type="entry name" value="GAF"/>
    <property type="match status" value="1"/>
</dbReference>
<dbReference type="CDD" id="cd00130">
    <property type="entry name" value="PAS"/>
    <property type="match status" value="1"/>
</dbReference>
<dbReference type="InterPro" id="IPR035965">
    <property type="entry name" value="PAS-like_dom_sf"/>
</dbReference>
<dbReference type="Gene3D" id="1.10.287.130">
    <property type="match status" value="1"/>
</dbReference>
<dbReference type="InterPro" id="IPR003594">
    <property type="entry name" value="HATPase_dom"/>
</dbReference>
<dbReference type="InterPro" id="IPR003661">
    <property type="entry name" value="HisK_dim/P_dom"/>
</dbReference>
<dbReference type="SUPFAM" id="SSF55785">
    <property type="entry name" value="PYP-like sensor domain (PAS domain)"/>
    <property type="match status" value="1"/>
</dbReference>